<dbReference type="PROSITE" id="PS00211">
    <property type="entry name" value="ABC_TRANSPORTER_1"/>
    <property type="match status" value="1"/>
</dbReference>
<dbReference type="PANTHER" id="PTHR24221">
    <property type="entry name" value="ATP-BINDING CASSETTE SUB-FAMILY B"/>
    <property type="match status" value="1"/>
</dbReference>
<dbReference type="PROSITE" id="PS50893">
    <property type="entry name" value="ABC_TRANSPORTER_2"/>
    <property type="match status" value="1"/>
</dbReference>
<evidence type="ECO:0000256" key="6">
    <source>
        <dbReference type="ARBA" id="ARBA00022741"/>
    </source>
</evidence>
<evidence type="ECO:0000256" key="3">
    <source>
        <dbReference type="ARBA" id="ARBA00022475"/>
    </source>
</evidence>
<evidence type="ECO:0000256" key="2">
    <source>
        <dbReference type="ARBA" id="ARBA00022448"/>
    </source>
</evidence>
<evidence type="ECO:0000256" key="1">
    <source>
        <dbReference type="ARBA" id="ARBA00004429"/>
    </source>
</evidence>
<dbReference type="Gene3D" id="3.40.50.300">
    <property type="entry name" value="P-loop containing nucleotide triphosphate hydrolases"/>
    <property type="match status" value="1"/>
</dbReference>
<dbReference type="NCBIfam" id="NF008379">
    <property type="entry name" value="PRK11174.1"/>
    <property type="match status" value="1"/>
</dbReference>
<dbReference type="InterPro" id="IPR039421">
    <property type="entry name" value="Type_1_exporter"/>
</dbReference>
<dbReference type="STRING" id="1778264.PMARG_ME00259"/>
<evidence type="ECO:0000313" key="14">
    <source>
        <dbReference type="Proteomes" id="UP000095697"/>
    </source>
</evidence>
<dbReference type="PATRIC" id="fig|1778264.3.peg.231"/>
<dbReference type="Pfam" id="PF00005">
    <property type="entry name" value="ABC_tran"/>
    <property type="match status" value="1"/>
</dbReference>
<dbReference type="CDD" id="cd03228">
    <property type="entry name" value="ABCC_MRP_Like"/>
    <property type="match status" value="1"/>
</dbReference>
<evidence type="ECO:0000256" key="10">
    <source>
        <dbReference type="SAM" id="Phobius"/>
    </source>
</evidence>
<keyword evidence="4" id="KW-0997">Cell inner membrane</keyword>
<feature type="transmembrane region" description="Helical" evidence="10">
    <location>
        <begin position="167"/>
        <end position="188"/>
    </location>
</feature>
<dbReference type="GO" id="GO:0140359">
    <property type="term" value="F:ABC-type transporter activity"/>
    <property type="evidence" value="ECO:0007669"/>
    <property type="project" value="InterPro"/>
</dbReference>
<accession>A0A143WQT9</accession>
<evidence type="ECO:0000259" key="12">
    <source>
        <dbReference type="PROSITE" id="PS50929"/>
    </source>
</evidence>
<dbReference type="KEGG" id="cmik:PMARG_ME00259"/>
<feature type="transmembrane region" description="Helical" evidence="10">
    <location>
        <begin position="28"/>
        <end position="53"/>
    </location>
</feature>
<dbReference type="InterPro" id="IPR027417">
    <property type="entry name" value="P-loop_NTPase"/>
</dbReference>
<evidence type="ECO:0000256" key="9">
    <source>
        <dbReference type="ARBA" id="ARBA00023136"/>
    </source>
</evidence>
<evidence type="ECO:0000313" key="13">
    <source>
        <dbReference type="EMBL" id="CUX95981.1"/>
    </source>
</evidence>
<dbReference type="Pfam" id="PF00664">
    <property type="entry name" value="ABC_membrane"/>
    <property type="match status" value="1"/>
</dbReference>
<evidence type="ECO:0000256" key="7">
    <source>
        <dbReference type="ARBA" id="ARBA00022840"/>
    </source>
</evidence>
<dbReference type="GO" id="GO:0034040">
    <property type="term" value="F:ATPase-coupled lipid transmembrane transporter activity"/>
    <property type="evidence" value="ECO:0007669"/>
    <property type="project" value="TreeGrafter"/>
</dbReference>
<dbReference type="SUPFAM" id="SSF90123">
    <property type="entry name" value="ABC transporter transmembrane region"/>
    <property type="match status" value="1"/>
</dbReference>
<dbReference type="GO" id="GO:0005524">
    <property type="term" value="F:ATP binding"/>
    <property type="evidence" value="ECO:0007669"/>
    <property type="project" value="UniProtKB-KW"/>
</dbReference>
<keyword evidence="8 10" id="KW-1133">Transmembrane helix</keyword>
<dbReference type="RefSeq" id="WP_067569491.1">
    <property type="nucleotide sequence ID" value="NZ_LN999831.1"/>
</dbReference>
<evidence type="ECO:0000256" key="8">
    <source>
        <dbReference type="ARBA" id="ARBA00022989"/>
    </source>
</evidence>
<keyword evidence="7 13" id="KW-0067">ATP-binding</keyword>
<dbReference type="InterPro" id="IPR014216">
    <property type="entry name" value="ABC_transptr_CydD"/>
</dbReference>
<dbReference type="NCBIfam" id="TIGR02857">
    <property type="entry name" value="CydD"/>
    <property type="match status" value="1"/>
</dbReference>
<keyword evidence="3" id="KW-1003">Cell membrane</keyword>
<dbReference type="InterPro" id="IPR011527">
    <property type="entry name" value="ABC1_TM_dom"/>
</dbReference>
<dbReference type="SMART" id="SM00382">
    <property type="entry name" value="AAA"/>
    <property type="match status" value="1"/>
</dbReference>
<keyword evidence="5 10" id="KW-0812">Transmembrane</keyword>
<dbReference type="InterPro" id="IPR003593">
    <property type="entry name" value="AAA+_ATPase"/>
</dbReference>
<feature type="transmembrane region" description="Helical" evidence="10">
    <location>
        <begin position="65"/>
        <end position="82"/>
    </location>
</feature>
<dbReference type="GO" id="GO:0016887">
    <property type="term" value="F:ATP hydrolysis activity"/>
    <property type="evidence" value="ECO:0007669"/>
    <property type="project" value="InterPro"/>
</dbReference>
<dbReference type="AlphaFoldDB" id="A0A143WQT9"/>
<dbReference type="PANTHER" id="PTHR24221:SF261">
    <property type="entry name" value="GLUTATHIONE_L-CYSTEINE TRANSPORT SYSTEM ATP-BINDING_PERMEASE PROTEIN CYDD"/>
    <property type="match status" value="1"/>
</dbReference>
<dbReference type="PROSITE" id="PS50929">
    <property type="entry name" value="ABC_TM1F"/>
    <property type="match status" value="1"/>
</dbReference>
<feature type="transmembrane region" description="Helical" evidence="10">
    <location>
        <begin position="137"/>
        <end position="161"/>
    </location>
</feature>
<name>A0A143WQT9_9ENTR</name>
<reference evidence="14" key="1">
    <citation type="submission" date="2016-01" db="EMBL/GenBank/DDBJ databases">
        <authorList>
            <person name="Husnik F."/>
        </authorList>
    </citation>
    <scope>NUCLEOTIDE SEQUENCE [LARGE SCALE GENOMIC DNA]</scope>
</reference>
<dbReference type="Gene3D" id="1.20.1560.10">
    <property type="entry name" value="ABC transporter type 1, transmembrane domain"/>
    <property type="match status" value="1"/>
</dbReference>
<dbReference type="EMBL" id="LN999831">
    <property type="protein sequence ID" value="CUX95981.1"/>
    <property type="molecule type" value="Genomic_DNA"/>
</dbReference>
<sequence length="589" mass="66481">MNNSRQKILIHWLNLQSKRINGWLQLSMLFGLIKALILIANSVIVAFLLQALIVDRTPRSNLKEFFIALAILFTFRAVVNYVHERIGFIAGSLLRRRIRAQMLDHFEYLGPACIQNKTTGSWISMLIEQIEKMQDFYALYLPQRFLSAIVPFIIFIVIVTINWTAGLILFVTAPLIPLFMFLVGIGAAEANRRNFLALEHLSGYFLDRLRGLETIRLFFSAKSETNNIYRTTEEFRKRTMEVLRLAFLSSGVLEFFSSIFIAILAVYFCFYYLEELHFGSYSKKITLFDGFLVLILAPEFFKPLRDLGTFYHAKAQAVGAAESIVYFLEDDSNHQKKGQKLPVSGPVYLIARDLWILANNGNKIAGPLNFSVEAGQCIAIIGTSGAGKSSLLKVLLGFLPYRGSLLVNGIELSALSPHIWYKQLSWVSQKPVLPAITVRDNILLGAPDADDLQLRQVINDTYLDDLLTSLSNGINSSIGEEADCLSVGQAQRVALARALIRIPRLLLLDEPTANLDIHSERLIMHTLERTMLLQTTILVTHQLHLIKNFDSIWLMNNGVIEKTGNYANFTDSTTGKLTDLLINSQRKEL</sequence>
<proteinExistence type="predicted"/>
<dbReference type="GO" id="GO:0042883">
    <property type="term" value="P:cysteine transport"/>
    <property type="evidence" value="ECO:0007669"/>
    <property type="project" value="InterPro"/>
</dbReference>
<dbReference type="SUPFAM" id="SSF52540">
    <property type="entry name" value="P-loop containing nucleoside triphosphate hydrolases"/>
    <property type="match status" value="1"/>
</dbReference>
<dbReference type="CDD" id="cd18584">
    <property type="entry name" value="ABC_6TM_AarD_CydD"/>
    <property type="match status" value="1"/>
</dbReference>
<dbReference type="GO" id="GO:0005886">
    <property type="term" value="C:plasma membrane"/>
    <property type="evidence" value="ECO:0007669"/>
    <property type="project" value="UniProtKB-SubCell"/>
</dbReference>
<dbReference type="InterPro" id="IPR003439">
    <property type="entry name" value="ABC_transporter-like_ATP-bd"/>
</dbReference>
<comment type="subcellular location">
    <subcellularLocation>
        <location evidence="1">Cell inner membrane</location>
        <topology evidence="1">Multi-pass membrane protein</topology>
    </subcellularLocation>
</comment>
<organism evidence="13 14">
    <name type="scientific">Candidatus Mikella endobia</name>
    <dbReference type="NCBI Taxonomy" id="1778264"/>
    <lineage>
        <taxon>Bacteria</taxon>
        <taxon>Pseudomonadati</taxon>
        <taxon>Pseudomonadota</taxon>
        <taxon>Gammaproteobacteria</taxon>
        <taxon>Enterobacterales</taxon>
        <taxon>Enterobacteriaceae</taxon>
        <taxon>Candidatus Mikella</taxon>
    </lineage>
</organism>
<protein>
    <submittedName>
        <fullName evidence="13">ATP-binding/permease protein CydD</fullName>
    </submittedName>
</protein>
<evidence type="ECO:0000256" key="4">
    <source>
        <dbReference type="ARBA" id="ARBA00022519"/>
    </source>
</evidence>
<dbReference type="Proteomes" id="UP000095697">
    <property type="component" value="Chromosome I"/>
</dbReference>
<gene>
    <name evidence="13" type="primary">cydD</name>
    <name evidence="13" type="ORF">PMARG_ME00259</name>
</gene>
<keyword evidence="2" id="KW-0813">Transport</keyword>
<evidence type="ECO:0000259" key="11">
    <source>
        <dbReference type="PROSITE" id="PS50893"/>
    </source>
</evidence>
<feature type="domain" description="ABC transporter" evidence="11">
    <location>
        <begin position="349"/>
        <end position="582"/>
    </location>
</feature>
<keyword evidence="6" id="KW-0547">Nucleotide-binding</keyword>
<evidence type="ECO:0000256" key="5">
    <source>
        <dbReference type="ARBA" id="ARBA00022692"/>
    </source>
</evidence>
<dbReference type="FunFam" id="1.20.1560.10:FF:000039">
    <property type="entry name" value="Cysteine/glutathione ABC transporter permease/ATP-binding protein CydD"/>
    <property type="match status" value="1"/>
</dbReference>
<feature type="domain" description="ABC transmembrane type-1" evidence="12">
    <location>
        <begin position="26"/>
        <end position="316"/>
    </location>
</feature>
<feature type="transmembrane region" description="Helical" evidence="10">
    <location>
        <begin position="245"/>
        <end position="273"/>
    </location>
</feature>
<dbReference type="InterPro" id="IPR017871">
    <property type="entry name" value="ABC_transporter-like_CS"/>
</dbReference>
<keyword evidence="9 10" id="KW-0472">Membrane</keyword>
<dbReference type="InterPro" id="IPR036640">
    <property type="entry name" value="ABC1_TM_sf"/>
</dbReference>
<dbReference type="OrthoDB" id="9806127at2"/>
<keyword evidence="14" id="KW-1185">Reference proteome</keyword>